<dbReference type="PRINTS" id="PR00237">
    <property type="entry name" value="GPCRRHODOPSN"/>
</dbReference>
<sequence>MLQDVFLTWILGWPILADKDTNYFLYFKHSMHRMFDSFFTHHYFSLVLVGVAGAIIASISVIFNVFLFYILVINRRYRLTSLIYLIFLALADTFLSAAYILLFPVNLYMDYFASELLAAAWWSYMRVIITASHIFISLSTFLIVAAAFERYVTISKFRNRFALRHRLAISIRKEIHENITVAFYVVANGNCTGITSLTAIVSEFSEQEPYKTTYKFWLRSIVTIILPFVLCFCFNIGIIRSLRIQHKRAKLFRFATSEHRKNVRSATLMLVCVTCTYLASNTLNVIVYSWELIDKPSLMSEQLRPFYTLSSDLVSLLTVLASACRLPIYFVCNARIRSEVMEVFNSRRCFCGTRNIYKVRNLSYFQESFY</sequence>
<dbReference type="PANTHER" id="PTHR46709">
    <property type="entry name" value="PROTEIN CBG23488-RELATED"/>
    <property type="match status" value="1"/>
</dbReference>
<reference evidence="7" key="1">
    <citation type="submission" date="2012-09" db="EMBL/GenBank/DDBJ databases">
        <authorList>
            <person name="Martin A.A."/>
        </authorList>
    </citation>
    <scope>NUCLEOTIDE SEQUENCE</scope>
</reference>
<dbReference type="Proteomes" id="UP000035642">
    <property type="component" value="Unassembled WGS sequence"/>
</dbReference>
<dbReference type="AlphaFoldDB" id="A0A158P9K3"/>
<dbReference type="GO" id="GO:0016020">
    <property type="term" value="C:membrane"/>
    <property type="evidence" value="ECO:0007669"/>
    <property type="project" value="UniProtKB-SubCell"/>
</dbReference>
<dbReference type="InterPro" id="IPR017452">
    <property type="entry name" value="GPCR_Rhodpsn_7TM"/>
</dbReference>
<reference evidence="8" key="2">
    <citation type="submission" date="2016-04" db="UniProtKB">
        <authorList>
            <consortium name="WormBaseParasite"/>
        </authorList>
    </citation>
    <scope>IDENTIFICATION</scope>
</reference>
<keyword evidence="4 5" id="KW-0472">Membrane</keyword>
<evidence type="ECO:0000256" key="1">
    <source>
        <dbReference type="ARBA" id="ARBA00004370"/>
    </source>
</evidence>
<dbReference type="PANTHER" id="PTHR46709:SF13">
    <property type="entry name" value="G-PROTEIN COUPLED RECEPTORS FAMILY 1 PROFILE DOMAIN-CONTAINING PROTEIN"/>
    <property type="match status" value="1"/>
</dbReference>
<dbReference type="GO" id="GO:0004930">
    <property type="term" value="F:G protein-coupled receptor activity"/>
    <property type="evidence" value="ECO:0007669"/>
    <property type="project" value="InterPro"/>
</dbReference>
<keyword evidence="2 5" id="KW-0812">Transmembrane</keyword>
<keyword evidence="7" id="KW-1185">Reference proteome</keyword>
<feature type="domain" description="G-protein coupled receptors family 1 profile" evidence="6">
    <location>
        <begin position="63"/>
        <end position="329"/>
    </location>
</feature>
<accession>A0A158P9K3</accession>
<dbReference type="SUPFAM" id="SSF81321">
    <property type="entry name" value="Family A G protein-coupled receptor-like"/>
    <property type="match status" value="1"/>
</dbReference>
<evidence type="ECO:0000313" key="8">
    <source>
        <dbReference type="WBParaSite" id="ACAC_0000835201-mRNA-1"/>
    </source>
</evidence>
<feature type="transmembrane region" description="Helical" evidence="5">
    <location>
        <begin position="221"/>
        <end position="242"/>
    </location>
</feature>
<dbReference type="WBParaSite" id="ACAC_0000835201-mRNA-1">
    <property type="protein sequence ID" value="ACAC_0000835201-mRNA-1"/>
    <property type="gene ID" value="ACAC_0000835201"/>
</dbReference>
<feature type="transmembrane region" description="Helical" evidence="5">
    <location>
        <begin position="313"/>
        <end position="332"/>
    </location>
</feature>
<evidence type="ECO:0000313" key="7">
    <source>
        <dbReference type="Proteomes" id="UP000035642"/>
    </source>
</evidence>
<dbReference type="Gene3D" id="1.20.1070.10">
    <property type="entry name" value="Rhodopsin 7-helix transmembrane proteins"/>
    <property type="match status" value="1"/>
</dbReference>
<feature type="transmembrane region" description="Helical" evidence="5">
    <location>
        <begin position="123"/>
        <end position="148"/>
    </location>
</feature>
<feature type="transmembrane region" description="Helical" evidence="5">
    <location>
        <begin position="263"/>
        <end position="290"/>
    </location>
</feature>
<protein>
    <submittedName>
        <fullName evidence="8">G_PROTEIN_RECEP_F1_2 domain-containing protein</fullName>
    </submittedName>
</protein>
<feature type="transmembrane region" description="Helical" evidence="5">
    <location>
        <begin position="82"/>
        <end position="103"/>
    </location>
</feature>
<proteinExistence type="predicted"/>
<name>A0A158P9K3_ANGCA</name>
<evidence type="ECO:0000256" key="3">
    <source>
        <dbReference type="ARBA" id="ARBA00022989"/>
    </source>
</evidence>
<keyword evidence="3 5" id="KW-1133">Transmembrane helix</keyword>
<evidence type="ECO:0000256" key="5">
    <source>
        <dbReference type="SAM" id="Phobius"/>
    </source>
</evidence>
<organism evidence="7 8">
    <name type="scientific">Angiostrongylus cantonensis</name>
    <name type="common">Rat lungworm</name>
    <dbReference type="NCBI Taxonomy" id="6313"/>
    <lineage>
        <taxon>Eukaryota</taxon>
        <taxon>Metazoa</taxon>
        <taxon>Ecdysozoa</taxon>
        <taxon>Nematoda</taxon>
        <taxon>Chromadorea</taxon>
        <taxon>Rhabditida</taxon>
        <taxon>Rhabditina</taxon>
        <taxon>Rhabditomorpha</taxon>
        <taxon>Strongyloidea</taxon>
        <taxon>Metastrongylidae</taxon>
        <taxon>Angiostrongylus</taxon>
    </lineage>
</organism>
<evidence type="ECO:0000259" key="6">
    <source>
        <dbReference type="PROSITE" id="PS50262"/>
    </source>
</evidence>
<dbReference type="CDD" id="cd14978">
    <property type="entry name" value="7tmA_FMRFamide_R-like"/>
    <property type="match status" value="1"/>
</dbReference>
<dbReference type="InterPro" id="IPR000276">
    <property type="entry name" value="GPCR_Rhodpsn"/>
</dbReference>
<comment type="subcellular location">
    <subcellularLocation>
        <location evidence="1">Membrane</location>
    </subcellularLocation>
</comment>
<dbReference type="PROSITE" id="PS50262">
    <property type="entry name" value="G_PROTEIN_RECEP_F1_2"/>
    <property type="match status" value="1"/>
</dbReference>
<feature type="transmembrane region" description="Helical" evidence="5">
    <location>
        <begin position="181"/>
        <end position="201"/>
    </location>
</feature>
<evidence type="ECO:0000256" key="4">
    <source>
        <dbReference type="ARBA" id="ARBA00023136"/>
    </source>
</evidence>
<evidence type="ECO:0000256" key="2">
    <source>
        <dbReference type="ARBA" id="ARBA00022692"/>
    </source>
</evidence>
<feature type="transmembrane region" description="Helical" evidence="5">
    <location>
        <begin position="41"/>
        <end position="70"/>
    </location>
</feature>